<reference evidence="2 3" key="1">
    <citation type="journal article" date="2015" name="PLoS ONE">
        <title>A universal mariner transposon system for forward genetic studies in the genus clostridium.</title>
        <authorList>
            <person name="Zhang Y."/>
            <person name="Grosse-Honebrink A."/>
            <person name="Minton N.P."/>
        </authorList>
    </citation>
    <scope>NUCLEOTIDE SEQUENCE [LARGE SCALE GENOMIC DNA]</scope>
    <source>
        <strain evidence="2 3">NCIMB 10696</strain>
    </source>
</reference>
<dbReference type="Proteomes" id="UP000033052">
    <property type="component" value="Chromosome"/>
</dbReference>
<evidence type="ECO:0008006" key="4">
    <source>
        <dbReference type="Google" id="ProtNLM"/>
    </source>
</evidence>
<dbReference type="AlphaFoldDB" id="A0A7U4JML7"/>
<dbReference type="EMBL" id="CP009225">
    <property type="protein sequence ID" value="AKC61927.1"/>
    <property type="molecule type" value="Genomic_DNA"/>
</dbReference>
<keyword evidence="1" id="KW-0812">Transmembrane</keyword>
<dbReference type="RefSeq" id="WP_003490344.1">
    <property type="nucleotide sequence ID" value="NZ_CBCRVC010000013.1"/>
</dbReference>
<dbReference type="GeneID" id="92940497"/>
<proteinExistence type="predicted"/>
<keyword evidence="1" id="KW-0472">Membrane</keyword>
<dbReference type="KEGG" id="cld:CLSPO_c12070"/>
<organism evidence="2 3">
    <name type="scientific">Clostridium sporogenes</name>
    <dbReference type="NCBI Taxonomy" id="1509"/>
    <lineage>
        <taxon>Bacteria</taxon>
        <taxon>Bacillati</taxon>
        <taxon>Bacillota</taxon>
        <taxon>Clostridia</taxon>
        <taxon>Eubacteriales</taxon>
        <taxon>Clostridiaceae</taxon>
        <taxon>Clostridium</taxon>
    </lineage>
</organism>
<name>A0A7U4JML7_CLOSG</name>
<evidence type="ECO:0000256" key="1">
    <source>
        <dbReference type="SAM" id="Phobius"/>
    </source>
</evidence>
<protein>
    <recommendedName>
        <fullName evidence="4">MATE family efflux transporter</fullName>
    </recommendedName>
</protein>
<evidence type="ECO:0000313" key="2">
    <source>
        <dbReference type="EMBL" id="AKC61927.1"/>
    </source>
</evidence>
<feature type="transmembrane region" description="Helical" evidence="1">
    <location>
        <begin position="20"/>
        <end position="42"/>
    </location>
</feature>
<keyword evidence="1" id="KW-1133">Transmembrane helix</keyword>
<accession>A0A7U4JML7</accession>
<gene>
    <name evidence="2" type="ORF">CLSPO_c12070</name>
</gene>
<evidence type="ECO:0000313" key="3">
    <source>
        <dbReference type="Proteomes" id="UP000033052"/>
    </source>
</evidence>
<sequence length="52" mass="5943">MNKNREELLEKDSKSLMFKLCIPAILGILVIGLYSSMDGIFARQLMLWGLEL</sequence>